<dbReference type="OMA" id="EVWKQGI"/>
<comment type="similarity">
    <text evidence="1">Belongs to the eukaryotic ribosomal protein eL31 family.</text>
</comment>
<dbReference type="Proteomes" id="UP000014680">
    <property type="component" value="Unassembled WGS sequence"/>
</dbReference>
<evidence type="ECO:0000256" key="2">
    <source>
        <dbReference type="ARBA" id="ARBA00022980"/>
    </source>
</evidence>
<dbReference type="InterPro" id="IPR000054">
    <property type="entry name" value="Ribosomal_eL31"/>
</dbReference>
<evidence type="ECO:0000256" key="1">
    <source>
        <dbReference type="ARBA" id="ARBA00010808"/>
    </source>
</evidence>
<keyword evidence="2 4" id="KW-0689">Ribosomal protein</keyword>
<dbReference type="InterPro" id="IPR023621">
    <property type="entry name" value="Ribosomal_eL31_dom_sf"/>
</dbReference>
<dbReference type="FunFam" id="3.10.440.10:FF:000001">
    <property type="entry name" value="60S ribosomal protein L31"/>
    <property type="match status" value="1"/>
</dbReference>
<dbReference type="GeneID" id="14888549"/>
<dbReference type="EMBL" id="KB206604">
    <property type="protein sequence ID" value="ELP89573.1"/>
    <property type="molecule type" value="Genomic_DNA"/>
</dbReference>
<dbReference type="Gene3D" id="3.10.440.10">
    <property type="match status" value="1"/>
</dbReference>
<gene>
    <name evidence="4" type="ORF">EIN_525280</name>
</gene>
<dbReference type="GO" id="GO:0022625">
    <property type="term" value="C:cytosolic large ribosomal subunit"/>
    <property type="evidence" value="ECO:0007669"/>
    <property type="project" value="TreeGrafter"/>
</dbReference>
<reference evidence="4 5" key="1">
    <citation type="submission" date="2012-10" db="EMBL/GenBank/DDBJ databases">
        <authorList>
            <person name="Zafar N."/>
            <person name="Inman J."/>
            <person name="Hall N."/>
            <person name="Lorenzi H."/>
            <person name="Caler E."/>
        </authorList>
    </citation>
    <scope>NUCLEOTIDE SEQUENCE [LARGE SCALE GENOMIC DNA]</scope>
    <source>
        <strain evidence="4 5">IP1</strain>
    </source>
</reference>
<keyword evidence="3" id="KW-0687">Ribonucleoprotein</keyword>
<dbReference type="AlphaFoldDB" id="A0A0A1U5G3"/>
<evidence type="ECO:0000313" key="4">
    <source>
        <dbReference type="EMBL" id="ELP89573.1"/>
    </source>
</evidence>
<dbReference type="PANTHER" id="PTHR10956:SF0">
    <property type="entry name" value="60S RIBOSOMAL PROTEIN L31"/>
    <property type="match status" value="1"/>
</dbReference>
<sequence>MAVKERKVTKNPRLLKYQKVNQARRDAKKAKKAAATKPVKKVAKELAPLTKEMTLYMHRFMHKEGFKHRAPKAIKVIRFIAMKTMKTHRVKFDMGLNQYVWSMGIRNVAHRIRVRMARMPLEGEEGKFYTLVSYVPVASFKGLLTKTVEAEN</sequence>
<dbReference type="SUPFAM" id="SSF54575">
    <property type="entry name" value="Ribosomal protein L31e"/>
    <property type="match status" value="1"/>
</dbReference>
<evidence type="ECO:0000313" key="5">
    <source>
        <dbReference type="Proteomes" id="UP000014680"/>
    </source>
</evidence>
<evidence type="ECO:0000256" key="3">
    <source>
        <dbReference type="ARBA" id="ARBA00023274"/>
    </source>
</evidence>
<name>A0A0A1U5G3_ENTIV</name>
<keyword evidence="5" id="KW-1185">Reference proteome</keyword>
<dbReference type="Pfam" id="PF01198">
    <property type="entry name" value="Ribosomal_L31e"/>
    <property type="match status" value="1"/>
</dbReference>
<dbReference type="KEGG" id="eiv:EIN_525280"/>
<dbReference type="VEuPathDB" id="AmoebaDB:EIN_525280"/>
<protein>
    <submittedName>
        <fullName evidence="4">60S ribosomal protein L31, putative</fullName>
    </submittedName>
</protein>
<dbReference type="OrthoDB" id="9739313at2759"/>
<dbReference type="RefSeq" id="XP_004256344.1">
    <property type="nucleotide sequence ID" value="XM_004256296.1"/>
</dbReference>
<proteinExistence type="inferred from homology"/>
<dbReference type="GO" id="GO:0002181">
    <property type="term" value="P:cytoplasmic translation"/>
    <property type="evidence" value="ECO:0007669"/>
    <property type="project" value="TreeGrafter"/>
</dbReference>
<organism evidence="4 5">
    <name type="scientific">Entamoeba invadens IP1</name>
    <dbReference type="NCBI Taxonomy" id="370355"/>
    <lineage>
        <taxon>Eukaryota</taxon>
        <taxon>Amoebozoa</taxon>
        <taxon>Evosea</taxon>
        <taxon>Archamoebae</taxon>
        <taxon>Mastigamoebida</taxon>
        <taxon>Entamoebidae</taxon>
        <taxon>Entamoeba</taxon>
    </lineage>
</organism>
<accession>A0A0A1U5G3</accession>
<dbReference type="PANTHER" id="PTHR10956">
    <property type="entry name" value="60S RIBOSOMAL PROTEIN L31"/>
    <property type="match status" value="1"/>
</dbReference>
<dbReference type="GO" id="GO:0003735">
    <property type="term" value="F:structural constituent of ribosome"/>
    <property type="evidence" value="ECO:0007669"/>
    <property type="project" value="InterPro"/>
</dbReference>
<dbReference type="SMART" id="SM01380">
    <property type="entry name" value="Ribosomal_L31e"/>
    <property type="match status" value="1"/>
</dbReference>